<evidence type="ECO:0000256" key="9">
    <source>
        <dbReference type="ARBA" id="ARBA00023306"/>
    </source>
</evidence>
<dbReference type="InterPro" id="IPR027417">
    <property type="entry name" value="P-loop_NTPase"/>
</dbReference>
<dbReference type="PANTHER" id="PTHR11649:SF13">
    <property type="entry name" value="ENGB-TYPE G DOMAIN-CONTAINING PROTEIN"/>
    <property type="match status" value="1"/>
</dbReference>
<dbReference type="AlphaFoldDB" id="A0A931ATR2"/>
<dbReference type="HAMAP" id="MF_00321">
    <property type="entry name" value="GTPase_EngB"/>
    <property type="match status" value="1"/>
</dbReference>
<keyword evidence="9 10" id="KW-0131">Cell cycle</keyword>
<sequence>MGNKVDFITSAFSTDGYPNHQFPEVAFSGRSNVGKSSLINMVLGRKKVARTSSTPGRTRSINFFNIGDRYCLVDLPGYGYAKVPQKIKDSWNELIDHYLHYRKNLKGLVQIIDARHKPSEEDMMMIDWLKATDIEYIIAATKVDKLKNKDFVKQKKKLPELLGVETDKIVYTSAKDRTGRKQVLGFIDSVI</sequence>
<dbReference type="EMBL" id="JADPIE010000002">
    <property type="protein sequence ID" value="MBF8436479.1"/>
    <property type="molecule type" value="Genomic_DNA"/>
</dbReference>
<dbReference type="GO" id="GO:0000917">
    <property type="term" value="P:division septum assembly"/>
    <property type="evidence" value="ECO:0007669"/>
    <property type="project" value="UniProtKB-KW"/>
</dbReference>
<dbReference type="Pfam" id="PF01926">
    <property type="entry name" value="MMR_HSR1"/>
    <property type="match status" value="1"/>
</dbReference>
<keyword evidence="5 10" id="KW-0547">Nucleotide-binding</keyword>
<evidence type="ECO:0000256" key="10">
    <source>
        <dbReference type="HAMAP-Rule" id="MF_00321"/>
    </source>
</evidence>
<dbReference type="PROSITE" id="PS51706">
    <property type="entry name" value="G_ENGB"/>
    <property type="match status" value="1"/>
</dbReference>
<evidence type="ECO:0000259" key="11">
    <source>
        <dbReference type="PROSITE" id="PS51706"/>
    </source>
</evidence>
<dbReference type="Gene3D" id="3.40.50.300">
    <property type="entry name" value="P-loop containing nucleotide triphosphate hydrolases"/>
    <property type="match status" value="1"/>
</dbReference>
<accession>A0A931ATR2</accession>
<evidence type="ECO:0000256" key="3">
    <source>
        <dbReference type="ARBA" id="ARBA00022618"/>
    </source>
</evidence>
<dbReference type="GO" id="GO:0046872">
    <property type="term" value="F:metal ion binding"/>
    <property type="evidence" value="ECO:0007669"/>
    <property type="project" value="UniProtKB-KW"/>
</dbReference>
<keyword evidence="4" id="KW-0479">Metal-binding</keyword>
<evidence type="ECO:0000256" key="6">
    <source>
        <dbReference type="ARBA" id="ARBA00022842"/>
    </source>
</evidence>
<comment type="function">
    <text evidence="10">Necessary for normal cell division and for the maintenance of normal septation.</text>
</comment>
<evidence type="ECO:0000256" key="4">
    <source>
        <dbReference type="ARBA" id="ARBA00022723"/>
    </source>
</evidence>
<evidence type="ECO:0000256" key="2">
    <source>
        <dbReference type="ARBA" id="ARBA00009638"/>
    </source>
</evidence>
<reference evidence="12" key="1">
    <citation type="submission" date="2020-11" db="EMBL/GenBank/DDBJ databases">
        <title>Halonatronomonas betainensis gen. nov., sp. nov. a novel haloalkaliphilic representative of the family Halanaerobiacae capable of betaine degradation.</title>
        <authorList>
            <person name="Boltyanskaya Y."/>
            <person name="Kevbrin V."/>
            <person name="Detkova E."/>
            <person name="Grouzdev D.S."/>
            <person name="Koziaeva V."/>
            <person name="Zhilina T."/>
        </authorList>
    </citation>
    <scope>NUCLEOTIDE SEQUENCE</scope>
    <source>
        <strain evidence="12">Z-7014</strain>
    </source>
</reference>
<dbReference type="RefSeq" id="WP_270453371.1">
    <property type="nucleotide sequence ID" value="NZ_JADPIE010000002.1"/>
</dbReference>
<protein>
    <recommendedName>
        <fullName evidence="10">Probable GTP-binding protein EngB</fullName>
    </recommendedName>
</protein>
<comment type="similarity">
    <text evidence="2 10">Belongs to the TRAFAC class TrmE-Era-EngA-EngB-Septin-like GTPase superfamily. EngB GTPase family.</text>
</comment>
<keyword evidence="3 10" id="KW-0132">Cell division</keyword>
<dbReference type="GO" id="GO:0005525">
    <property type="term" value="F:GTP binding"/>
    <property type="evidence" value="ECO:0007669"/>
    <property type="project" value="UniProtKB-UniRule"/>
</dbReference>
<feature type="domain" description="EngB-type G" evidence="11">
    <location>
        <begin position="21"/>
        <end position="191"/>
    </location>
</feature>
<name>A0A931ATR2_9FIRM</name>
<dbReference type="Proteomes" id="UP000621436">
    <property type="component" value="Unassembled WGS sequence"/>
</dbReference>
<dbReference type="InterPro" id="IPR006073">
    <property type="entry name" value="GTP-bd"/>
</dbReference>
<dbReference type="PANTHER" id="PTHR11649">
    <property type="entry name" value="MSS1/TRME-RELATED GTP-BINDING PROTEIN"/>
    <property type="match status" value="1"/>
</dbReference>
<evidence type="ECO:0000256" key="1">
    <source>
        <dbReference type="ARBA" id="ARBA00001946"/>
    </source>
</evidence>
<keyword evidence="6" id="KW-0460">Magnesium</keyword>
<evidence type="ECO:0000256" key="7">
    <source>
        <dbReference type="ARBA" id="ARBA00023134"/>
    </source>
</evidence>
<evidence type="ECO:0000313" key="12">
    <source>
        <dbReference type="EMBL" id="MBF8436479.1"/>
    </source>
</evidence>
<comment type="cofactor">
    <cofactor evidence="1">
        <name>Mg(2+)</name>
        <dbReference type="ChEBI" id="CHEBI:18420"/>
    </cofactor>
</comment>
<proteinExistence type="inferred from homology"/>
<evidence type="ECO:0000256" key="5">
    <source>
        <dbReference type="ARBA" id="ARBA00022741"/>
    </source>
</evidence>
<dbReference type="SUPFAM" id="SSF52540">
    <property type="entry name" value="P-loop containing nucleoside triphosphate hydrolases"/>
    <property type="match status" value="1"/>
</dbReference>
<dbReference type="FunFam" id="3.40.50.300:FF:000098">
    <property type="entry name" value="Probable GTP-binding protein EngB"/>
    <property type="match status" value="1"/>
</dbReference>
<evidence type="ECO:0000256" key="8">
    <source>
        <dbReference type="ARBA" id="ARBA00023210"/>
    </source>
</evidence>
<dbReference type="InterPro" id="IPR019987">
    <property type="entry name" value="GTP-bd_ribosome_bio_YsxC"/>
</dbReference>
<gene>
    <name evidence="10" type="primary">engB</name>
    <name evidence="12" type="ORF">I0Q91_05275</name>
</gene>
<keyword evidence="8 10" id="KW-0717">Septation</keyword>
<evidence type="ECO:0000313" key="13">
    <source>
        <dbReference type="Proteomes" id="UP000621436"/>
    </source>
</evidence>
<dbReference type="CDD" id="cd01876">
    <property type="entry name" value="YihA_EngB"/>
    <property type="match status" value="1"/>
</dbReference>
<dbReference type="InterPro" id="IPR030393">
    <property type="entry name" value="G_ENGB_dom"/>
</dbReference>
<comment type="caution">
    <text evidence="12">The sequence shown here is derived from an EMBL/GenBank/DDBJ whole genome shotgun (WGS) entry which is preliminary data.</text>
</comment>
<organism evidence="12 13">
    <name type="scientific">Halonatronomonas betaini</name>
    <dbReference type="NCBI Taxonomy" id="2778430"/>
    <lineage>
        <taxon>Bacteria</taxon>
        <taxon>Bacillati</taxon>
        <taxon>Bacillota</taxon>
        <taxon>Clostridia</taxon>
        <taxon>Halanaerobiales</taxon>
        <taxon>Halarsenatibacteraceae</taxon>
        <taxon>Halonatronomonas</taxon>
    </lineage>
</organism>
<keyword evidence="13" id="KW-1185">Reference proteome</keyword>
<dbReference type="NCBIfam" id="TIGR03598">
    <property type="entry name" value="GTPase_YsxC"/>
    <property type="match status" value="1"/>
</dbReference>
<keyword evidence="7 10" id="KW-0342">GTP-binding</keyword>